<dbReference type="Gene3D" id="3.90.180.10">
    <property type="entry name" value="Medium-chain alcohol dehydrogenases, catalytic domain"/>
    <property type="match status" value="1"/>
</dbReference>
<protein>
    <recommendedName>
        <fullName evidence="3">Alcohol dehydrogenase N-terminal domain-containing protein</fullName>
    </recommendedName>
</protein>
<evidence type="ECO:0008006" key="3">
    <source>
        <dbReference type="Google" id="ProtNLM"/>
    </source>
</evidence>
<sequence>MVHSQAAGICGSDIHYYRNGRMDR</sequence>
<evidence type="ECO:0000313" key="1">
    <source>
        <dbReference type="EMBL" id="MBZ6078203.1"/>
    </source>
</evidence>
<organism evidence="1 2">
    <name type="scientific">Microvirga puerhi</name>
    <dbReference type="NCBI Taxonomy" id="2876078"/>
    <lineage>
        <taxon>Bacteria</taxon>
        <taxon>Pseudomonadati</taxon>
        <taxon>Pseudomonadota</taxon>
        <taxon>Alphaproteobacteria</taxon>
        <taxon>Hyphomicrobiales</taxon>
        <taxon>Methylobacteriaceae</taxon>
        <taxon>Microvirga</taxon>
    </lineage>
</organism>
<dbReference type="InterPro" id="IPR011032">
    <property type="entry name" value="GroES-like_sf"/>
</dbReference>
<reference evidence="1 2" key="1">
    <citation type="submission" date="2021-09" db="EMBL/GenBank/DDBJ databases">
        <title>The complete genome sequence of a new microorganism.</title>
        <authorList>
            <person name="Zi Z."/>
        </authorList>
    </citation>
    <scope>NUCLEOTIDE SEQUENCE [LARGE SCALE GENOMIC DNA]</scope>
    <source>
        <strain evidence="1 2">WGZ8</strain>
    </source>
</reference>
<name>A0ABS7VTI4_9HYPH</name>
<accession>A0ABS7VTI4</accession>
<evidence type="ECO:0000313" key="2">
    <source>
        <dbReference type="Proteomes" id="UP000704176"/>
    </source>
</evidence>
<proteinExistence type="predicted"/>
<dbReference type="Proteomes" id="UP000704176">
    <property type="component" value="Unassembled WGS sequence"/>
</dbReference>
<gene>
    <name evidence="1" type="ORF">K9B37_18215</name>
</gene>
<dbReference type="EMBL" id="JAIRBM010000016">
    <property type="protein sequence ID" value="MBZ6078203.1"/>
    <property type="molecule type" value="Genomic_DNA"/>
</dbReference>
<comment type="caution">
    <text evidence="1">The sequence shown here is derived from an EMBL/GenBank/DDBJ whole genome shotgun (WGS) entry which is preliminary data.</text>
</comment>
<keyword evidence="2" id="KW-1185">Reference proteome</keyword>
<dbReference type="SUPFAM" id="SSF50129">
    <property type="entry name" value="GroES-like"/>
    <property type="match status" value="1"/>
</dbReference>